<dbReference type="GO" id="GO:0009036">
    <property type="term" value="F:type II site-specific deoxyribonuclease activity"/>
    <property type="evidence" value="ECO:0007669"/>
    <property type="project" value="InterPro"/>
</dbReference>
<evidence type="ECO:0000313" key="3">
    <source>
        <dbReference type="Proteomes" id="UP000249913"/>
    </source>
</evidence>
<gene>
    <name evidence="2" type="ORF">NCTC7878_02740</name>
</gene>
<protein>
    <submittedName>
        <fullName evidence="2">DNA adenine methylase</fullName>
    </submittedName>
</protein>
<organism evidence="2 3">
    <name type="scientific">Staphylococcus aureus</name>
    <dbReference type="NCBI Taxonomy" id="1280"/>
    <lineage>
        <taxon>Bacteria</taxon>
        <taxon>Bacillati</taxon>
        <taxon>Bacillota</taxon>
        <taxon>Bacilli</taxon>
        <taxon>Bacillales</taxon>
        <taxon>Staphylococcaceae</taxon>
        <taxon>Staphylococcus</taxon>
    </lineage>
</organism>
<feature type="domain" description="Restriction endonuclease type II DpnII-like" evidence="1">
    <location>
        <begin position="71"/>
        <end position="118"/>
    </location>
</feature>
<dbReference type="GO" id="GO:0008168">
    <property type="term" value="F:methyltransferase activity"/>
    <property type="evidence" value="ECO:0007669"/>
    <property type="project" value="UniProtKB-KW"/>
</dbReference>
<dbReference type="Pfam" id="PF04556">
    <property type="entry name" value="DpnII"/>
    <property type="match status" value="1"/>
</dbReference>
<evidence type="ECO:0000259" key="1">
    <source>
        <dbReference type="Pfam" id="PF04556"/>
    </source>
</evidence>
<dbReference type="GO" id="GO:0032259">
    <property type="term" value="P:methylation"/>
    <property type="evidence" value="ECO:0007669"/>
    <property type="project" value="UniProtKB-KW"/>
</dbReference>
<evidence type="ECO:0000313" key="2">
    <source>
        <dbReference type="EMBL" id="SPZ99602.1"/>
    </source>
</evidence>
<reference evidence="2 3" key="1">
    <citation type="submission" date="2018-06" db="EMBL/GenBank/DDBJ databases">
        <authorList>
            <consortium name="Pathogen Informatics"/>
            <person name="Doyle S."/>
        </authorList>
    </citation>
    <scope>NUCLEOTIDE SEQUENCE [LARGE SCALE GENOMIC DNA]</scope>
    <source>
        <strain evidence="2 3">NCTC7878</strain>
    </source>
</reference>
<dbReference type="InterPro" id="IPR007637">
    <property type="entry name" value="Restrct_endonuc_II_DpnII-like"/>
</dbReference>
<sequence length="132" mass="16051">MELDKKGVKWIVTNHNTKLIQFLYNQFDFYEIPVNRFINSDAQKRSNATNEVLILNYKPTKRQLKEFERAKFYKQLKPTSFVLKEYVKWEKLQENVREYELQLNDLNVLMASDEFEFEEKIRTSLFTKSRIV</sequence>
<keyword evidence="2" id="KW-0808">Transferase</keyword>
<dbReference type="InterPro" id="IPR029063">
    <property type="entry name" value="SAM-dependent_MTases_sf"/>
</dbReference>
<accession>A0A2X2K0F9</accession>
<dbReference type="Proteomes" id="UP000249913">
    <property type="component" value="Unassembled WGS sequence"/>
</dbReference>
<dbReference type="SUPFAM" id="SSF53335">
    <property type="entry name" value="S-adenosyl-L-methionine-dependent methyltransferases"/>
    <property type="match status" value="1"/>
</dbReference>
<dbReference type="EMBL" id="UAUX01000010">
    <property type="protein sequence ID" value="SPZ99602.1"/>
    <property type="molecule type" value="Genomic_DNA"/>
</dbReference>
<dbReference type="GO" id="GO:0003677">
    <property type="term" value="F:DNA binding"/>
    <property type="evidence" value="ECO:0007669"/>
    <property type="project" value="InterPro"/>
</dbReference>
<keyword evidence="2" id="KW-0489">Methyltransferase</keyword>
<dbReference type="GO" id="GO:0009307">
    <property type="term" value="P:DNA restriction-modification system"/>
    <property type="evidence" value="ECO:0007669"/>
    <property type="project" value="InterPro"/>
</dbReference>
<dbReference type="Gene3D" id="3.40.50.150">
    <property type="entry name" value="Vaccinia Virus protein VP39"/>
    <property type="match status" value="1"/>
</dbReference>
<name>A0A2X2K0F9_STAAU</name>
<dbReference type="AlphaFoldDB" id="A0A2X2K0F9"/>
<proteinExistence type="predicted"/>